<dbReference type="GO" id="GO:0004084">
    <property type="term" value="F:branched-chain-amino-acid transaminase activity"/>
    <property type="evidence" value="ECO:0007669"/>
    <property type="project" value="InterPro"/>
</dbReference>
<comment type="pathway">
    <text evidence="2">Secondary metabolite biosynthesis.</text>
</comment>
<dbReference type="GO" id="GO:0009081">
    <property type="term" value="P:branched-chain amino acid metabolic process"/>
    <property type="evidence" value="ECO:0007669"/>
    <property type="project" value="InterPro"/>
</dbReference>
<dbReference type="OrthoDB" id="409992at2759"/>
<keyword evidence="9" id="KW-1185">Reference proteome</keyword>
<name>A0A3D8QA42_9HELO</name>
<dbReference type="PIRSF" id="PIRSF006468">
    <property type="entry name" value="BCAT1"/>
    <property type="match status" value="1"/>
</dbReference>
<dbReference type="STRING" id="1849047.A0A3D8QA42"/>
<dbReference type="CDD" id="cd01557">
    <property type="entry name" value="BCAT_beta_family"/>
    <property type="match status" value="1"/>
</dbReference>
<protein>
    <submittedName>
        <fullName evidence="8">Branched-chain amino acid aminotransferase II-1</fullName>
    </submittedName>
</protein>
<evidence type="ECO:0000256" key="1">
    <source>
        <dbReference type="ARBA" id="ARBA00001933"/>
    </source>
</evidence>
<dbReference type="AlphaFoldDB" id="A0A3D8QA42"/>
<dbReference type="InterPro" id="IPR043131">
    <property type="entry name" value="BCAT-like_N"/>
</dbReference>
<comment type="similarity">
    <text evidence="3">Belongs to the class-IV pyridoxal-phosphate-dependent aminotransferase family.</text>
</comment>
<evidence type="ECO:0000256" key="6">
    <source>
        <dbReference type="ARBA" id="ARBA00022898"/>
    </source>
</evidence>
<dbReference type="FunFam" id="3.20.10.10:FF:000010">
    <property type="entry name" value="Branched-chain amino acid aminotransferase"/>
    <property type="match status" value="1"/>
</dbReference>
<evidence type="ECO:0000256" key="3">
    <source>
        <dbReference type="ARBA" id="ARBA00009320"/>
    </source>
</evidence>
<dbReference type="InterPro" id="IPR043132">
    <property type="entry name" value="BCAT-like_C"/>
</dbReference>
<organism evidence="8 9">
    <name type="scientific">Coleophoma cylindrospora</name>
    <dbReference type="NCBI Taxonomy" id="1849047"/>
    <lineage>
        <taxon>Eukaryota</taxon>
        <taxon>Fungi</taxon>
        <taxon>Dikarya</taxon>
        <taxon>Ascomycota</taxon>
        <taxon>Pezizomycotina</taxon>
        <taxon>Leotiomycetes</taxon>
        <taxon>Helotiales</taxon>
        <taxon>Dermateaceae</taxon>
        <taxon>Coleophoma</taxon>
    </lineage>
</organism>
<dbReference type="Proteomes" id="UP000256645">
    <property type="component" value="Unassembled WGS sequence"/>
</dbReference>
<comment type="cofactor">
    <cofactor evidence="1">
        <name>pyridoxal 5'-phosphate</name>
        <dbReference type="ChEBI" id="CHEBI:597326"/>
    </cofactor>
</comment>
<keyword evidence="4 8" id="KW-0032">Aminotransferase</keyword>
<dbReference type="Pfam" id="PF01063">
    <property type="entry name" value="Aminotran_4"/>
    <property type="match status" value="1"/>
</dbReference>
<evidence type="ECO:0000313" key="8">
    <source>
        <dbReference type="EMBL" id="RDW58713.1"/>
    </source>
</evidence>
<evidence type="ECO:0000256" key="2">
    <source>
        <dbReference type="ARBA" id="ARBA00005179"/>
    </source>
</evidence>
<gene>
    <name evidence="8" type="ORF">BP6252_13189</name>
</gene>
<dbReference type="EMBL" id="PDLM01000017">
    <property type="protein sequence ID" value="RDW58713.1"/>
    <property type="molecule type" value="Genomic_DNA"/>
</dbReference>
<evidence type="ECO:0000256" key="5">
    <source>
        <dbReference type="ARBA" id="ARBA00022679"/>
    </source>
</evidence>
<evidence type="ECO:0000256" key="7">
    <source>
        <dbReference type="PIRSR" id="PIRSR006468-1"/>
    </source>
</evidence>
<evidence type="ECO:0000313" key="9">
    <source>
        <dbReference type="Proteomes" id="UP000256645"/>
    </source>
</evidence>
<feature type="modified residue" description="N6-(pyridoxal phosphate)lysine" evidence="7">
    <location>
        <position position="191"/>
    </location>
</feature>
<keyword evidence="6" id="KW-0663">Pyridoxal phosphate</keyword>
<dbReference type="InterPro" id="IPR033939">
    <property type="entry name" value="BCAT_family"/>
</dbReference>
<proteinExistence type="inferred from homology"/>
<accession>A0A3D8QA42</accession>
<sequence length="384" mass="41866">MSSQPTPAHTIDWTNAPPGSITVSGHCESRYSHKTGKWTDPTFIQSPYLQIHGLAPGLNYGQQAFEGMKAFRHANGQIHVFRPTRHAMRMAYSASFISMPPPPVSHFIRCVNLAVSGNSAYVPPYGTPNAFLYIRPLLFGSSPQIGLVPPEEYTLCIYVTPTQSYHGSQALDALVMEDFDRAAPNGTGSVKVGGNYAPVMRWSDKARSEGYGLTLHLDSRTGTEIDEFSTSAFLGIKQEQDGQTTMVVPDSKAIIASVTSDSCQVLAEYFGWKVEKRAIKFTELSSFSEVVAAGTAATLVPVRSIVRRSDQKKFTYIQGSAEAGPVCSQLLRAIQEIQQGDATDVFDWCQSVAGQQMVLVERLKGESKHEANVATVSVVEVDAF</sequence>
<dbReference type="PANTHER" id="PTHR42825">
    <property type="entry name" value="AMINO ACID AMINOTRANSFERASE"/>
    <property type="match status" value="1"/>
</dbReference>
<evidence type="ECO:0000256" key="4">
    <source>
        <dbReference type="ARBA" id="ARBA00022576"/>
    </source>
</evidence>
<dbReference type="Gene3D" id="3.30.470.10">
    <property type="match status" value="1"/>
</dbReference>
<dbReference type="PANTHER" id="PTHR42825:SF2">
    <property type="entry name" value="BRANCHED-CHAIN-AMINO-ACID AMINOTRANSFERASE 3, CHLOROPLASTIC-RELATED"/>
    <property type="match status" value="1"/>
</dbReference>
<dbReference type="InterPro" id="IPR005786">
    <property type="entry name" value="B_amino_transII"/>
</dbReference>
<dbReference type="InterPro" id="IPR001544">
    <property type="entry name" value="Aminotrans_IV"/>
</dbReference>
<comment type="caution">
    <text evidence="8">The sequence shown here is derived from an EMBL/GenBank/DDBJ whole genome shotgun (WGS) entry which is preliminary data.</text>
</comment>
<reference evidence="8 9" key="1">
    <citation type="journal article" date="2018" name="IMA Fungus">
        <title>IMA Genome-F 9: Draft genome sequence of Annulohypoxylon stygium, Aspergillus mulundensis, Berkeleyomyces basicola (syn. Thielaviopsis basicola), Ceratocystis smalleyi, two Cercospora beticola strains, Coleophoma cylindrospora, Fusarium fracticaudum, Phialophora cf. hyalina, and Morchella septimelata.</title>
        <authorList>
            <person name="Wingfield B.D."/>
            <person name="Bills G.F."/>
            <person name="Dong Y."/>
            <person name="Huang W."/>
            <person name="Nel W.J."/>
            <person name="Swalarsk-Parry B.S."/>
            <person name="Vaghefi N."/>
            <person name="Wilken P.M."/>
            <person name="An Z."/>
            <person name="de Beer Z.W."/>
            <person name="De Vos L."/>
            <person name="Chen L."/>
            <person name="Duong T.A."/>
            <person name="Gao Y."/>
            <person name="Hammerbacher A."/>
            <person name="Kikkert J.R."/>
            <person name="Li Y."/>
            <person name="Li H."/>
            <person name="Li K."/>
            <person name="Li Q."/>
            <person name="Liu X."/>
            <person name="Ma X."/>
            <person name="Naidoo K."/>
            <person name="Pethybridge S.J."/>
            <person name="Sun J."/>
            <person name="Steenkamp E.T."/>
            <person name="van der Nest M.A."/>
            <person name="van Wyk S."/>
            <person name="Wingfield M.J."/>
            <person name="Xiong C."/>
            <person name="Yue Q."/>
            <person name="Zhang X."/>
        </authorList>
    </citation>
    <scope>NUCLEOTIDE SEQUENCE [LARGE SCALE GENOMIC DNA]</scope>
    <source>
        <strain evidence="8 9">BP6252</strain>
    </source>
</reference>
<keyword evidence="5 8" id="KW-0808">Transferase</keyword>
<dbReference type="SUPFAM" id="SSF56752">
    <property type="entry name" value="D-aminoacid aminotransferase-like PLP-dependent enzymes"/>
    <property type="match status" value="1"/>
</dbReference>
<dbReference type="InterPro" id="IPR036038">
    <property type="entry name" value="Aminotransferase-like"/>
</dbReference>
<dbReference type="Gene3D" id="3.20.10.10">
    <property type="entry name" value="D-amino Acid Aminotransferase, subunit A, domain 2"/>
    <property type="match status" value="1"/>
</dbReference>